<proteinExistence type="predicted"/>
<feature type="compositionally biased region" description="Low complexity" evidence="1">
    <location>
        <begin position="14"/>
        <end position="31"/>
    </location>
</feature>
<feature type="transmembrane region" description="Helical" evidence="2">
    <location>
        <begin position="355"/>
        <end position="378"/>
    </location>
</feature>
<dbReference type="AlphaFoldDB" id="A0A1Y2K8G4"/>
<keyword evidence="4" id="KW-1185">Reference proteome</keyword>
<gene>
    <name evidence="3" type="ORF">MAIT1_00197</name>
</gene>
<name>A0A1Y2K8G4_9PROT</name>
<keyword evidence="2" id="KW-1133">Transmembrane helix</keyword>
<reference evidence="3 4" key="1">
    <citation type="journal article" date="2016" name="BMC Genomics">
        <title>Combined genomic and structural analyses of a cultured magnetotactic bacterium reveals its niche adaptation to a dynamic environment.</title>
        <authorList>
            <person name="Araujo A.C."/>
            <person name="Morillo V."/>
            <person name="Cypriano J."/>
            <person name="Teixeira L.C."/>
            <person name="Leao P."/>
            <person name="Lyra S."/>
            <person name="Almeida L.G."/>
            <person name="Bazylinski D.A."/>
            <person name="Vasconcellos A.T."/>
            <person name="Abreu F."/>
            <person name="Lins U."/>
        </authorList>
    </citation>
    <scope>NUCLEOTIDE SEQUENCE [LARGE SCALE GENOMIC DNA]</scope>
    <source>
        <strain evidence="3 4">IT-1</strain>
    </source>
</reference>
<comment type="caution">
    <text evidence="3">The sequence shown here is derived from an EMBL/GenBank/DDBJ whole genome shotgun (WGS) entry which is preliminary data.</text>
</comment>
<evidence type="ECO:0000256" key="2">
    <source>
        <dbReference type="SAM" id="Phobius"/>
    </source>
</evidence>
<protein>
    <submittedName>
        <fullName evidence="3">Uncharacterized protein</fullName>
    </submittedName>
</protein>
<feature type="transmembrane region" description="Helical" evidence="2">
    <location>
        <begin position="390"/>
        <end position="412"/>
    </location>
</feature>
<feature type="region of interest" description="Disordered" evidence="1">
    <location>
        <begin position="7"/>
        <end position="31"/>
    </location>
</feature>
<evidence type="ECO:0000256" key="1">
    <source>
        <dbReference type="SAM" id="MobiDB-lite"/>
    </source>
</evidence>
<evidence type="ECO:0000313" key="4">
    <source>
        <dbReference type="Proteomes" id="UP000194003"/>
    </source>
</evidence>
<dbReference type="EMBL" id="LVJN01000015">
    <property type="protein sequence ID" value="OSM06919.1"/>
    <property type="molecule type" value="Genomic_DNA"/>
</dbReference>
<feature type="transmembrane region" description="Helical" evidence="2">
    <location>
        <begin position="298"/>
        <end position="320"/>
    </location>
</feature>
<accession>A0A1Y2K8G4</accession>
<dbReference type="Proteomes" id="UP000194003">
    <property type="component" value="Unassembled WGS sequence"/>
</dbReference>
<sequence length="532" mass="55067">MAFCQYLPPTRTKTIPGRAAPGAAPTRAAPAGTAPTAGIPAVVAQTVAPAIGPTAPIDIGVDVEFEVAPAVAVAPAVTPAVAIAPTGTAPGTTAPTGTVPGTAPPRFGVGRGRSHRQTHHRRQNQRTAALLHAQSSCCLSVMLLQPRKSGCSLSACALISQSLHSPAPGPILSPRLTPAPIVPRRAVHVPFAEGELPAPPTAPGLLIAAKAVQPFARFALQRRNIRPRRRETEAGPAKRIAATAIGLKPAIAVAPTKSRVAPTARPPVGVGALVRQIPLGGRIPIPGVYRVASTLRRITIALAVPAFRVSTVSVIIARSITKTSIIIWLRAIIWRAIALLVGSVTTTPAALRDIAAARCAIALGAVIASHGRIASALLAPLAGLRRITTIFIAAIGAGIAALTAIGLGIPALTAIPIPTRRVIAIRISGRVTRISRGAALGIAVAVEPLLEIAHEATELTSKTITGGRHTVGVIHESLRLTGRIHIRHHAHASAVTLLNRRAETHSYSEHQRSAMTVQTQPSPMNRANIMKP</sequence>
<organism evidence="3 4">
    <name type="scientific">Magnetofaba australis IT-1</name>
    <dbReference type="NCBI Taxonomy" id="1434232"/>
    <lineage>
        <taxon>Bacteria</taxon>
        <taxon>Pseudomonadati</taxon>
        <taxon>Pseudomonadota</taxon>
        <taxon>Magnetococcia</taxon>
        <taxon>Magnetococcales</taxon>
        <taxon>Magnetococcaceae</taxon>
        <taxon>Magnetofaba</taxon>
    </lineage>
</organism>
<keyword evidence="2" id="KW-0472">Membrane</keyword>
<evidence type="ECO:0000313" key="3">
    <source>
        <dbReference type="EMBL" id="OSM06919.1"/>
    </source>
</evidence>
<feature type="transmembrane region" description="Helical" evidence="2">
    <location>
        <begin position="332"/>
        <end position="349"/>
    </location>
</feature>
<keyword evidence="2" id="KW-0812">Transmembrane</keyword>
<dbReference type="STRING" id="1434232.MAIT1_00197"/>